<dbReference type="SUPFAM" id="SSF53756">
    <property type="entry name" value="UDP-Glycosyltransferase/glycogen phosphorylase"/>
    <property type="match status" value="1"/>
</dbReference>
<protein>
    <recommendedName>
        <fullName evidence="5">ADP-heptose--LPS heptosyltransferase</fullName>
    </recommendedName>
</protein>
<accession>A0A2I0CNM3</accession>
<keyword evidence="2" id="KW-0808">Transferase</keyword>
<evidence type="ECO:0000313" key="4">
    <source>
        <dbReference type="Proteomes" id="UP000242861"/>
    </source>
</evidence>
<comment type="caution">
    <text evidence="3">The sequence shown here is derived from an EMBL/GenBank/DDBJ whole genome shotgun (WGS) entry which is preliminary data.</text>
</comment>
<dbReference type="EMBL" id="PIYS01000020">
    <property type="protein sequence ID" value="PKF70754.1"/>
    <property type="molecule type" value="Genomic_DNA"/>
</dbReference>
<dbReference type="InterPro" id="IPR002201">
    <property type="entry name" value="Glyco_trans_9"/>
</dbReference>
<organism evidence="3 4">
    <name type="scientific">Pseudomonas fluvialis</name>
    <dbReference type="NCBI Taxonomy" id="1793966"/>
    <lineage>
        <taxon>Bacteria</taxon>
        <taxon>Pseudomonadati</taxon>
        <taxon>Pseudomonadota</taxon>
        <taxon>Gammaproteobacteria</taxon>
        <taxon>Pseudomonadales</taxon>
        <taxon>Pseudomonadaceae</taxon>
        <taxon>Pseudomonas</taxon>
    </lineage>
</organism>
<dbReference type="PANTHER" id="PTHR30160">
    <property type="entry name" value="TETRAACYLDISACCHARIDE 4'-KINASE-RELATED"/>
    <property type="match status" value="1"/>
</dbReference>
<dbReference type="InterPro" id="IPR051199">
    <property type="entry name" value="LPS_LOS_Heptosyltrfase"/>
</dbReference>
<evidence type="ECO:0000256" key="1">
    <source>
        <dbReference type="ARBA" id="ARBA00022676"/>
    </source>
</evidence>
<evidence type="ECO:0008006" key="5">
    <source>
        <dbReference type="Google" id="ProtNLM"/>
    </source>
</evidence>
<dbReference type="PANTHER" id="PTHR30160:SF23">
    <property type="match status" value="1"/>
</dbReference>
<dbReference type="RefSeq" id="WP_101193841.1">
    <property type="nucleotide sequence ID" value="NZ_PIYS01000020.1"/>
</dbReference>
<name>A0A2I0CNM3_9PSED</name>
<dbReference type="AlphaFoldDB" id="A0A2I0CNM3"/>
<dbReference type="Pfam" id="PF01075">
    <property type="entry name" value="Glyco_transf_9"/>
    <property type="match status" value="1"/>
</dbReference>
<sequence length="350" mass="39464">MGGGVQGSVDVSQHDCRIALVPSMGLGDSLIYVLLAVNLARAGYRVTLVSNHLAYLAEWLPQLDILPFPPPEQTDQLQSRYDLVVADCGGIVAAIDKPAAELAQHYVFVGTLKVKRDFVFDHTERVLARFGEEKAACLMPLARAAGPIRVIADDRATMVEQVVAFCRERLGVLQASDELGLRLPEHYQYRRHQRRVMLHPTSYNPKKNWPWQKYLRLARRLRASGYEPEFVLSPKERGQWAGFFEAEFPVPTLADTKALAIYLYESGYVIGNDSGVGHLASALGIPVLTLYRKRRDGFCWRPGWGDNEVVRPWLSLGALRKAWMYCLSVSRVKRAFDRLAARHEVRSAHH</sequence>
<dbReference type="Proteomes" id="UP000242861">
    <property type="component" value="Unassembled WGS sequence"/>
</dbReference>
<proteinExistence type="predicted"/>
<dbReference type="Gene3D" id="3.40.50.2000">
    <property type="entry name" value="Glycogen Phosphorylase B"/>
    <property type="match status" value="1"/>
</dbReference>
<evidence type="ECO:0000256" key="2">
    <source>
        <dbReference type="ARBA" id="ARBA00022679"/>
    </source>
</evidence>
<dbReference type="GO" id="GO:0008713">
    <property type="term" value="F:ADP-heptose-lipopolysaccharide heptosyltransferase activity"/>
    <property type="evidence" value="ECO:0007669"/>
    <property type="project" value="TreeGrafter"/>
</dbReference>
<dbReference type="GO" id="GO:0009244">
    <property type="term" value="P:lipopolysaccharide core region biosynthetic process"/>
    <property type="evidence" value="ECO:0007669"/>
    <property type="project" value="TreeGrafter"/>
</dbReference>
<gene>
    <name evidence="3" type="ORF">CW360_11765</name>
</gene>
<keyword evidence="1" id="KW-0328">Glycosyltransferase</keyword>
<reference evidence="4" key="1">
    <citation type="submission" date="2017-12" db="EMBL/GenBank/DDBJ databases">
        <authorList>
            <person name="Yu X.-Y."/>
        </authorList>
    </citation>
    <scope>NUCLEOTIDE SEQUENCE [LARGE SCALE GENOMIC DNA]</scope>
    <source>
        <strain evidence="4">ZYSR67-Z</strain>
    </source>
</reference>
<dbReference type="GO" id="GO:0005829">
    <property type="term" value="C:cytosol"/>
    <property type="evidence" value="ECO:0007669"/>
    <property type="project" value="TreeGrafter"/>
</dbReference>
<evidence type="ECO:0000313" key="3">
    <source>
        <dbReference type="EMBL" id="PKF70754.1"/>
    </source>
</evidence>